<dbReference type="OrthoDB" id="307136at2"/>
<dbReference type="KEGG" id="sfc:Spiaf_1844"/>
<dbReference type="InterPro" id="IPR018490">
    <property type="entry name" value="cNMP-bd_dom_sf"/>
</dbReference>
<dbReference type="InterPro" id="IPR014710">
    <property type="entry name" value="RmlC-like_jellyroll"/>
</dbReference>
<dbReference type="eggNOG" id="COG0664">
    <property type="taxonomic scope" value="Bacteria"/>
</dbReference>
<feature type="domain" description="Cyclic nucleotide-binding" evidence="1">
    <location>
        <begin position="23"/>
        <end position="122"/>
    </location>
</feature>
<dbReference type="PANTHER" id="PTHR23011:SF28">
    <property type="entry name" value="CYCLIC NUCLEOTIDE-BINDING DOMAIN CONTAINING PROTEIN"/>
    <property type="match status" value="1"/>
</dbReference>
<name>H9UK58_SPIAZ</name>
<dbReference type="AlphaFoldDB" id="H9UK58"/>
<dbReference type="Proteomes" id="UP000007383">
    <property type="component" value="Chromosome"/>
</dbReference>
<proteinExistence type="predicted"/>
<dbReference type="InterPro" id="IPR018488">
    <property type="entry name" value="cNMP-bd_CS"/>
</dbReference>
<dbReference type="PROSITE" id="PS00889">
    <property type="entry name" value="CNMP_BINDING_2"/>
    <property type="match status" value="1"/>
</dbReference>
<gene>
    <name evidence="2" type="ordered locus">Spiaf_1844</name>
</gene>
<organism evidence="2 3">
    <name type="scientific">Spirochaeta africana (strain ATCC 700263 / DSM 8902 / Z-7692)</name>
    <dbReference type="NCBI Taxonomy" id="889378"/>
    <lineage>
        <taxon>Bacteria</taxon>
        <taxon>Pseudomonadati</taxon>
        <taxon>Spirochaetota</taxon>
        <taxon>Spirochaetia</taxon>
        <taxon>Spirochaetales</taxon>
        <taxon>Spirochaetaceae</taxon>
        <taxon>Spirochaeta</taxon>
    </lineage>
</organism>
<evidence type="ECO:0000313" key="3">
    <source>
        <dbReference type="Proteomes" id="UP000007383"/>
    </source>
</evidence>
<dbReference type="CDD" id="cd00038">
    <property type="entry name" value="CAP_ED"/>
    <property type="match status" value="1"/>
</dbReference>
<dbReference type="SMART" id="SM00100">
    <property type="entry name" value="cNMP"/>
    <property type="match status" value="1"/>
</dbReference>
<dbReference type="HOGENOM" id="CLU_1420663_0_0_12"/>
<dbReference type="Pfam" id="PF00027">
    <property type="entry name" value="cNMP_binding"/>
    <property type="match status" value="1"/>
</dbReference>
<protein>
    <submittedName>
        <fullName evidence="2">Cyclic nucleotide-binding protein</fullName>
    </submittedName>
</protein>
<dbReference type="PANTHER" id="PTHR23011">
    <property type="entry name" value="CYCLIC NUCLEOTIDE-BINDING DOMAIN CONTAINING PROTEIN"/>
    <property type="match status" value="1"/>
</dbReference>
<dbReference type="PATRIC" id="fig|889378.3.peg.1834"/>
<accession>H9UK58</accession>
<dbReference type="STRING" id="889378.Spiaf_1844"/>
<dbReference type="InterPro" id="IPR000595">
    <property type="entry name" value="cNMP-bd_dom"/>
</dbReference>
<evidence type="ECO:0000313" key="2">
    <source>
        <dbReference type="EMBL" id="AFG37901.1"/>
    </source>
</evidence>
<reference evidence="3" key="1">
    <citation type="journal article" date="2013" name="Stand. Genomic Sci.">
        <title>Complete genome sequence of the halophilic bacterium Spirochaeta africana type strain (Z-7692(T)) from the alkaline Lake Magadi in the East African Rift.</title>
        <authorList>
            <person name="Liolos K."/>
            <person name="Abt B."/>
            <person name="Scheuner C."/>
            <person name="Teshima H."/>
            <person name="Held B."/>
            <person name="Lapidus A."/>
            <person name="Nolan M."/>
            <person name="Lucas S."/>
            <person name="Deshpande S."/>
            <person name="Cheng J.F."/>
            <person name="Tapia R."/>
            <person name="Goodwin L.A."/>
            <person name="Pitluck S."/>
            <person name="Pagani I."/>
            <person name="Ivanova N."/>
            <person name="Mavromatis K."/>
            <person name="Mikhailova N."/>
            <person name="Huntemann M."/>
            <person name="Pati A."/>
            <person name="Chen A."/>
            <person name="Palaniappan K."/>
            <person name="Land M."/>
            <person name="Rohde M."/>
            <person name="Tindall B.J."/>
            <person name="Detter J.C."/>
            <person name="Goker M."/>
            <person name="Bristow J."/>
            <person name="Eisen J.A."/>
            <person name="Markowitz V."/>
            <person name="Hugenholtz P."/>
            <person name="Woyke T."/>
            <person name="Klenk H.P."/>
            <person name="Kyrpides N.C."/>
        </authorList>
    </citation>
    <scope>NUCLEOTIDE SEQUENCE</scope>
    <source>
        <strain evidence="3">ATCC 700263 / DSM 8902 / Z-7692</strain>
    </source>
</reference>
<dbReference type="PROSITE" id="PS50042">
    <property type="entry name" value="CNMP_BINDING_3"/>
    <property type="match status" value="1"/>
</dbReference>
<sequence length="191" mass="21647">MKAMKHLDLDHSSIFSELRRVDMFQYFTDQELGAFIDICDGREYDTGERILEQGSMDHELYIILHGSVDIRKRAGGKTDIPVSVLNAGDVFGEASIFLDVARTANVSAKKPVRLLFTTREKLFAYCNEKPHAGLKIFSHIIYSLLNKLSAAGAELARERETMVTDEDMDRLKEMFPSLDQLIGEEHSPFSE</sequence>
<dbReference type="SUPFAM" id="SSF51206">
    <property type="entry name" value="cAMP-binding domain-like"/>
    <property type="match status" value="1"/>
</dbReference>
<dbReference type="EMBL" id="CP003282">
    <property type="protein sequence ID" value="AFG37901.1"/>
    <property type="molecule type" value="Genomic_DNA"/>
</dbReference>
<keyword evidence="3" id="KW-1185">Reference proteome</keyword>
<dbReference type="Gene3D" id="2.60.120.10">
    <property type="entry name" value="Jelly Rolls"/>
    <property type="match status" value="1"/>
</dbReference>
<evidence type="ECO:0000259" key="1">
    <source>
        <dbReference type="PROSITE" id="PS50042"/>
    </source>
</evidence>